<evidence type="ECO:0000313" key="2">
    <source>
        <dbReference type="Proteomes" id="UP000199361"/>
    </source>
</evidence>
<keyword evidence="2" id="KW-1185">Reference proteome</keyword>
<dbReference type="Pfam" id="PF19953">
    <property type="entry name" value="EACC1"/>
    <property type="match status" value="1"/>
</dbReference>
<organism evidence="1 2">
    <name type="scientific">Nonomuraea wenchangensis</name>
    <dbReference type="NCBI Taxonomy" id="568860"/>
    <lineage>
        <taxon>Bacteria</taxon>
        <taxon>Bacillati</taxon>
        <taxon>Actinomycetota</taxon>
        <taxon>Actinomycetes</taxon>
        <taxon>Streptosporangiales</taxon>
        <taxon>Streptosporangiaceae</taxon>
        <taxon>Nonomuraea</taxon>
    </lineage>
</organism>
<protein>
    <submittedName>
        <fullName evidence="1">Uncharacterized protein</fullName>
    </submittedName>
</protein>
<dbReference type="EMBL" id="FOHX01000023">
    <property type="protein sequence ID" value="SEU44837.1"/>
    <property type="molecule type" value="Genomic_DNA"/>
</dbReference>
<evidence type="ECO:0000313" key="1">
    <source>
        <dbReference type="EMBL" id="SEU44837.1"/>
    </source>
</evidence>
<sequence length="63" mass="7060">MALSASGGVLPTMIGTLRDWLERQAGRHRIAVTIDGDVIELERATAEERRDLLEAYIRRHSGE</sequence>
<dbReference type="AlphaFoldDB" id="A0A1I0LRE1"/>
<dbReference type="STRING" id="568860.SAMN05421811_123163"/>
<proteinExistence type="predicted"/>
<dbReference type="Proteomes" id="UP000199361">
    <property type="component" value="Unassembled WGS sequence"/>
</dbReference>
<gene>
    <name evidence="1" type="ORF">SAMN05421811_123163</name>
</gene>
<reference evidence="1 2" key="1">
    <citation type="submission" date="2016-10" db="EMBL/GenBank/DDBJ databases">
        <authorList>
            <person name="de Groot N.N."/>
        </authorList>
    </citation>
    <scope>NUCLEOTIDE SEQUENCE [LARGE SCALE GENOMIC DNA]</scope>
    <source>
        <strain evidence="1 2">CGMCC 4.5598</strain>
    </source>
</reference>
<dbReference type="InterPro" id="IPR045428">
    <property type="entry name" value="EACC1"/>
</dbReference>
<accession>A0A1I0LRE1</accession>
<name>A0A1I0LRE1_9ACTN</name>